<evidence type="ECO:0000259" key="2">
    <source>
        <dbReference type="PROSITE" id="PS50994"/>
    </source>
</evidence>
<dbReference type="GO" id="GO:0003676">
    <property type="term" value="F:nucleic acid binding"/>
    <property type="evidence" value="ECO:0007669"/>
    <property type="project" value="InterPro"/>
</dbReference>
<dbReference type="EMBL" id="QGNW01000016">
    <property type="protein sequence ID" value="RVX16105.1"/>
    <property type="molecule type" value="Genomic_DNA"/>
</dbReference>
<dbReference type="PANTHER" id="PTHR48475:SF1">
    <property type="entry name" value="RNASE H TYPE-1 DOMAIN-CONTAINING PROTEIN"/>
    <property type="match status" value="1"/>
</dbReference>
<feature type="chain" id="PRO_5019327760" description="Integrase catalytic domain-containing protein" evidence="1">
    <location>
        <begin position="26"/>
        <end position="270"/>
    </location>
</feature>
<dbReference type="Proteomes" id="UP000288805">
    <property type="component" value="Unassembled WGS sequence"/>
</dbReference>
<evidence type="ECO:0000256" key="1">
    <source>
        <dbReference type="SAM" id="SignalP"/>
    </source>
</evidence>
<dbReference type="PANTHER" id="PTHR48475">
    <property type="entry name" value="RIBONUCLEASE H"/>
    <property type="match status" value="1"/>
</dbReference>
<sequence>MPPTPGCPLLLYLSVSDMALGCMLAQLDDSGKKSSPAYCCLIEDIKDQVELPWYHDIHQFLACGAYLESAMTNDKRALRQLATIFVICGDALYKRKVSPTSSNGHEYILVAIDYFTKWVEAASYASLTAAKVAKFIRSHIICRYGIQMALAIDYFTKWVEATSYASLTAVKVAKFIKSHIIYRYGIPHELISNKETNGTVEVANKNIKRILQKMVETSQDWSEKLPFALWAYHTSFRTSIGATLFSLVYSMEVVLPVEIEVGSLRVALDH</sequence>
<reference evidence="3 4" key="1">
    <citation type="journal article" date="2018" name="PLoS Genet.">
        <title>Population sequencing reveals clonal diversity and ancestral inbreeding in the grapevine cultivar Chardonnay.</title>
        <authorList>
            <person name="Roach M.J."/>
            <person name="Johnson D.L."/>
            <person name="Bohlmann J."/>
            <person name="van Vuuren H.J."/>
            <person name="Jones S.J."/>
            <person name="Pretorius I.S."/>
            <person name="Schmidt S.A."/>
            <person name="Borneman A.R."/>
        </authorList>
    </citation>
    <scope>NUCLEOTIDE SEQUENCE [LARGE SCALE GENOMIC DNA]</scope>
    <source>
        <strain evidence="4">cv. Chardonnay</strain>
        <tissue evidence="3">Leaf</tissue>
    </source>
</reference>
<proteinExistence type="predicted"/>
<dbReference type="Gene3D" id="3.30.420.10">
    <property type="entry name" value="Ribonuclease H-like superfamily/Ribonuclease H"/>
    <property type="match status" value="3"/>
</dbReference>
<dbReference type="SUPFAM" id="SSF53098">
    <property type="entry name" value="Ribonuclease H-like"/>
    <property type="match status" value="2"/>
</dbReference>
<protein>
    <recommendedName>
        <fullName evidence="2">Integrase catalytic domain-containing protein</fullName>
    </recommendedName>
</protein>
<dbReference type="GO" id="GO:0015074">
    <property type="term" value="P:DNA integration"/>
    <property type="evidence" value="ECO:0007669"/>
    <property type="project" value="InterPro"/>
</dbReference>
<evidence type="ECO:0000313" key="3">
    <source>
        <dbReference type="EMBL" id="RVX16105.1"/>
    </source>
</evidence>
<accession>A0A438K4G6</accession>
<evidence type="ECO:0000313" key="4">
    <source>
        <dbReference type="Proteomes" id="UP000288805"/>
    </source>
</evidence>
<dbReference type="InterPro" id="IPR012337">
    <property type="entry name" value="RNaseH-like_sf"/>
</dbReference>
<gene>
    <name evidence="3" type="ORF">CK203_014443</name>
</gene>
<dbReference type="InterPro" id="IPR001584">
    <property type="entry name" value="Integrase_cat-core"/>
</dbReference>
<name>A0A438K4G6_VITVI</name>
<keyword evidence="1" id="KW-0732">Signal</keyword>
<organism evidence="3 4">
    <name type="scientific">Vitis vinifera</name>
    <name type="common">Grape</name>
    <dbReference type="NCBI Taxonomy" id="29760"/>
    <lineage>
        <taxon>Eukaryota</taxon>
        <taxon>Viridiplantae</taxon>
        <taxon>Streptophyta</taxon>
        <taxon>Embryophyta</taxon>
        <taxon>Tracheophyta</taxon>
        <taxon>Spermatophyta</taxon>
        <taxon>Magnoliopsida</taxon>
        <taxon>eudicotyledons</taxon>
        <taxon>Gunneridae</taxon>
        <taxon>Pentapetalae</taxon>
        <taxon>rosids</taxon>
        <taxon>Vitales</taxon>
        <taxon>Vitaceae</taxon>
        <taxon>Viteae</taxon>
        <taxon>Vitis</taxon>
    </lineage>
</organism>
<dbReference type="AlphaFoldDB" id="A0A438K4G6"/>
<feature type="domain" description="Integrase catalytic" evidence="2">
    <location>
        <begin position="79"/>
        <end position="264"/>
    </location>
</feature>
<comment type="caution">
    <text evidence="3">The sequence shown here is derived from an EMBL/GenBank/DDBJ whole genome shotgun (WGS) entry which is preliminary data.</text>
</comment>
<dbReference type="PROSITE" id="PS50994">
    <property type="entry name" value="INTEGRASE"/>
    <property type="match status" value="1"/>
</dbReference>
<dbReference type="InterPro" id="IPR036397">
    <property type="entry name" value="RNaseH_sf"/>
</dbReference>
<feature type="signal peptide" evidence="1">
    <location>
        <begin position="1"/>
        <end position="25"/>
    </location>
</feature>